<name>A0A9P6Y6P9_9FUNG</name>
<reference evidence="1 2" key="1">
    <citation type="journal article" date="2020" name="Microb. Genom.">
        <title>Genetic diversity of clinical and environmental Mucorales isolates obtained from an investigation of mucormycosis cases among solid organ transplant recipients.</title>
        <authorList>
            <person name="Nguyen M.H."/>
            <person name="Kaul D."/>
            <person name="Muto C."/>
            <person name="Cheng S.J."/>
            <person name="Richter R.A."/>
            <person name="Bruno V.M."/>
            <person name="Liu G."/>
            <person name="Beyhan S."/>
            <person name="Sundermann A.J."/>
            <person name="Mounaud S."/>
            <person name="Pasculle A.W."/>
            <person name="Nierman W.C."/>
            <person name="Driscoll E."/>
            <person name="Cumbie R."/>
            <person name="Clancy C.J."/>
            <person name="Dupont C.L."/>
        </authorList>
    </citation>
    <scope>NUCLEOTIDE SEQUENCE [LARGE SCALE GENOMIC DNA]</scope>
    <source>
        <strain evidence="1 2">GL24</strain>
    </source>
</reference>
<gene>
    <name evidence="1" type="ORF">G6F50_014312</name>
</gene>
<proteinExistence type="predicted"/>
<evidence type="ECO:0000313" key="2">
    <source>
        <dbReference type="Proteomes" id="UP000740926"/>
    </source>
</evidence>
<organism evidence="1 2">
    <name type="scientific">Rhizopus delemar</name>
    <dbReference type="NCBI Taxonomy" id="936053"/>
    <lineage>
        <taxon>Eukaryota</taxon>
        <taxon>Fungi</taxon>
        <taxon>Fungi incertae sedis</taxon>
        <taxon>Mucoromycota</taxon>
        <taxon>Mucoromycotina</taxon>
        <taxon>Mucoromycetes</taxon>
        <taxon>Mucorales</taxon>
        <taxon>Mucorineae</taxon>
        <taxon>Rhizopodaceae</taxon>
        <taxon>Rhizopus</taxon>
    </lineage>
</organism>
<sequence length="243" mass="26745">MAAGGAAADQQVQAQRHQRALRVVTDQRVGRVLVLLVIARPRVERAFRHRLLGAARRAGHAGDGLGQQAQVVGLRDRARAQQQQVVVIGREAFEHPQQARQVGLLKVVGGKRLRLDALDVPGMEVFMADQAKKAAVAFALALLAQHRQVLAGRHQRRAGAMLQAAVAVARHHGHEDVAVGTVQERRAFRAGLEERDLRLADLFHVARDAGQIQVRRHAAGARYRPKPWRRAAPLWPRASGRLV</sequence>
<dbReference type="Proteomes" id="UP000740926">
    <property type="component" value="Unassembled WGS sequence"/>
</dbReference>
<accession>A0A9P6Y6P9</accession>
<protein>
    <submittedName>
        <fullName evidence="1">Uncharacterized protein</fullName>
    </submittedName>
</protein>
<comment type="caution">
    <text evidence="1">The sequence shown here is derived from an EMBL/GenBank/DDBJ whole genome shotgun (WGS) entry which is preliminary data.</text>
</comment>
<evidence type="ECO:0000313" key="1">
    <source>
        <dbReference type="EMBL" id="KAG1540800.1"/>
    </source>
</evidence>
<dbReference type="AlphaFoldDB" id="A0A9P6Y6P9"/>
<dbReference type="EMBL" id="JAANIU010006653">
    <property type="protein sequence ID" value="KAG1540800.1"/>
    <property type="molecule type" value="Genomic_DNA"/>
</dbReference>
<keyword evidence="2" id="KW-1185">Reference proteome</keyword>